<dbReference type="HOGENOM" id="CLU_2135702_0_0_1"/>
<dbReference type="OMA" id="SCERDSD"/>
<keyword evidence="1" id="KW-0732">Signal</keyword>
<protein>
    <submittedName>
        <fullName evidence="2">Protein CBG13645</fullName>
    </submittedName>
</protein>
<dbReference type="Proteomes" id="UP000008549">
    <property type="component" value="Unassembled WGS sequence"/>
</dbReference>
<evidence type="ECO:0000313" key="4">
    <source>
        <dbReference type="WormBase" id="CBG13645"/>
    </source>
</evidence>
<proteinExistence type="predicted"/>
<dbReference type="STRING" id="6238.A8XID9"/>
<dbReference type="FunCoup" id="A8XID9">
    <property type="interactions" value="199"/>
</dbReference>
<gene>
    <name evidence="2 4" type="ORF">CBG13645</name>
    <name evidence="2" type="ORF">CBG_13645</name>
</gene>
<dbReference type="WormBase" id="CBG13645">
    <property type="protein sequence ID" value="CBP09417"/>
    <property type="gene ID" value="WBGene00034383"/>
</dbReference>
<dbReference type="GeneID" id="8582501"/>
<feature type="signal peptide" evidence="1">
    <location>
        <begin position="1"/>
        <end position="18"/>
    </location>
</feature>
<reference evidence="2 3" key="1">
    <citation type="journal article" date="2003" name="PLoS Biol.">
        <title>The genome sequence of Caenorhabditis briggsae: a platform for comparative genomics.</title>
        <authorList>
            <person name="Stein L.D."/>
            <person name="Bao Z."/>
            <person name="Blasiar D."/>
            <person name="Blumenthal T."/>
            <person name="Brent M.R."/>
            <person name="Chen N."/>
            <person name="Chinwalla A."/>
            <person name="Clarke L."/>
            <person name="Clee C."/>
            <person name="Coghlan A."/>
            <person name="Coulson A."/>
            <person name="D'Eustachio P."/>
            <person name="Fitch D.H."/>
            <person name="Fulton L.A."/>
            <person name="Fulton R.E."/>
            <person name="Griffiths-Jones S."/>
            <person name="Harris T.W."/>
            <person name="Hillier L.W."/>
            <person name="Kamath R."/>
            <person name="Kuwabara P.E."/>
            <person name="Mardis E.R."/>
            <person name="Marra M.A."/>
            <person name="Miner T.L."/>
            <person name="Minx P."/>
            <person name="Mullikin J.C."/>
            <person name="Plumb R.W."/>
            <person name="Rogers J."/>
            <person name="Schein J.E."/>
            <person name="Sohrmann M."/>
            <person name="Spieth J."/>
            <person name="Stajich J.E."/>
            <person name="Wei C."/>
            <person name="Willey D."/>
            <person name="Wilson R.K."/>
            <person name="Durbin R."/>
            <person name="Waterston R.H."/>
        </authorList>
    </citation>
    <scope>NUCLEOTIDE SEQUENCE [LARGE SCALE GENOMIC DNA]</scope>
    <source>
        <strain evidence="2 3">AF16</strain>
    </source>
</reference>
<dbReference type="RefSeq" id="XP_002640506.1">
    <property type="nucleotide sequence ID" value="XM_002640460.1"/>
</dbReference>
<evidence type="ECO:0000313" key="2">
    <source>
        <dbReference type="EMBL" id="CAP32413.1"/>
    </source>
</evidence>
<dbReference type="KEGG" id="cbr:CBG_13645"/>
<dbReference type="CTD" id="8582501"/>
<keyword evidence="3" id="KW-1185">Reference proteome</keyword>
<dbReference type="EMBL" id="HE601170">
    <property type="protein sequence ID" value="CAP32413.1"/>
    <property type="molecule type" value="Genomic_DNA"/>
</dbReference>
<dbReference type="PANTHER" id="PTHR36519:SF8">
    <property type="entry name" value="EB DOMAIN-CONTAINING PROTEIN-RELATED"/>
    <property type="match status" value="1"/>
</dbReference>
<reference evidence="2 3" key="2">
    <citation type="journal article" date="2011" name="PLoS Genet.">
        <title>Caenorhabditis briggsae recombinant inbred line genotypes reveal inter-strain incompatibility and the evolution of recombination.</title>
        <authorList>
            <person name="Ross J.A."/>
            <person name="Koboldt D.C."/>
            <person name="Staisch J.E."/>
            <person name="Chamberlin H.M."/>
            <person name="Gupta B.P."/>
            <person name="Miller R.D."/>
            <person name="Baird S.E."/>
            <person name="Haag E.S."/>
        </authorList>
    </citation>
    <scope>NUCLEOTIDE SEQUENCE [LARGE SCALE GENOMIC DNA]</scope>
    <source>
        <strain evidence="2 3">AF16</strain>
    </source>
</reference>
<evidence type="ECO:0000313" key="3">
    <source>
        <dbReference type="Proteomes" id="UP000008549"/>
    </source>
</evidence>
<accession>A8XID9</accession>
<sequence>MKIFSILLISFLVLDVFSQEFFGMMPDRSCERDSDCIDSNLCSAGECHPISSFRKCSKIAGIDYCGREYLCRSGVCRYIRDIFPPPKHSFVPMTCTHPLECPDNRKCVNGQCV</sequence>
<dbReference type="eggNOG" id="KOG1217">
    <property type="taxonomic scope" value="Eukaryota"/>
</dbReference>
<organism evidence="2 3">
    <name type="scientific">Caenorhabditis briggsae</name>
    <dbReference type="NCBI Taxonomy" id="6238"/>
    <lineage>
        <taxon>Eukaryota</taxon>
        <taxon>Metazoa</taxon>
        <taxon>Ecdysozoa</taxon>
        <taxon>Nematoda</taxon>
        <taxon>Chromadorea</taxon>
        <taxon>Rhabditida</taxon>
        <taxon>Rhabditina</taxon>
        <taxon>Rhabditomorpha</taxon>
        <taxon>Rhabditoidea</taxon>
        <taxon>Rhabditidae</taxon>
        <taxon>Peloderinae</taxon>
        <taxon>Caenorhabditis</taxon>
    </lineage>
</organism>
<evidence type="ECO:0000256" key="1">
    <source>
        <dbReference type="SAM" id="SignalP"/>
    </source>
</evidence>
<dbReference type="InParanoid" id="A8XID9"/>
<dbReference type="AlphaFoldDB" id="A8XID9"/>
<name>A8XID9_CAEBR</name>
<dbReference type="PANTHER" id="PTHR36519">
    <property type="entry name" value="FIP (FUNGUS-INDUCED PROTEIN) RELATED-RELATED"/>
    <property type="match status" value="1"/>
</dbReference>
<feature type="chain" id="PRO_5002732352" evidence="1">
    <location>
        <begin position="19"/>
        <end position="113"/>
    </location>
</feature>